<dbReference type="EMBL" id="CAMXCT020003335">
    <property type="protein sequence ID" value="CAL1157259.1"/>
    <property type="molecule type" value="Genomic_DNA"/>
</dbReference>
<reference evidence="3" key="2">
    <citation type="submission" date="2024-04" db="EMBL/GenBank/DDBJ databases">
        <authorList>
            <person name="Chen Y."/>
            <person name="Shah S."/>
            <person name="Dougan E. K."/>
            <person name="Thang M."/>
            <person name="Chan C."/>
        </authorList>
    </citation>
    <scope>NUCLEOTIDE SEQUENCE [LARGE SCALE GENOMIC DNA]</scope>
</reference>
<evidence type="ECO:0000256" key="1">
    <source>
        <dbReference type="ARBA" id="ARBA00022737"/>
    </source>
</evidence>
<evidence type="ECO:0000313" key="3">
    <source>
        <dbReference type="EMBL" id="CAL1157259.1"/>
    </source>
</evidence>
<dbReference type="AlphaFoldDB" id="A0A9P1D5Z1"/>
<protein>
    <submittedName>
        <fullName evidence="4">Nucleotide-binding oligomerization domain-containing protein 2 (Caspase recruitment domain-containing protein 15)</fullName>
    </submittedName>
</protein>
<dbReference type="Proteomes" id="UP001152797">
    <property type="component" value="Unassembled WGS sequence"/>
</dbReference>
<comment type="caution">
    <text evidence="2">The sequence shown here is derived from an EMBL/GenBank/DDBJ whole genome shotgun (WGS) entry which is preliminary data.</text>
</comment>
<keyword evidence="5" id="KW-1185">Reference proteome</keyword>
<dbReference type="Gene3D" id="3.80.10.10">
    <property type="entry name" value="Ribonuclease Inhibitor"/>
    <property type="match status" value="1"/>
</dbReference>
<evidence type="ECO:0000313" key="2">
    <source>
        <dbReference type="EMBL" id="CAI4003884.1"/>
    </source>
</evidence>
<dbReference type="EMBL" id="CAMXCT010003335">
    <property type="protein sequence ID" value="CAI4003884.1"/>
    <property type="molecule type" value="Genomic_DNA"/>
</dbReference>
<evidence type="ECO:0000313" key="4">
    <source>
        <dbReference type="EMBL" id="CAL4791196.1"/>
    </source>
</evidence>
<dbReference type="SUPFAM" id="SSF52047">
    <property type="entry name" value="RNI-like"/>
    <property type="match status" value="1"/>
</dbReference>
<reference evidence="2" key="1">
    <citation type="submission" date="2022-10" db="EMBL/GenBank/DDBJ databases">
        <authorList>
            <person name="Chen Y."/>
            <person name="Dougan E. K."/>
            <person name="Chan C."/>
            <person name="Rhodes N."/>
            <person name="Thang M."/>
        </authorList>
    </citation>
    <scope>NUCLEOTIDE SEQUENCE</scope>
</reference>
<accession>A0A9P1D5Z1</accession>
<keyword evidence="1" id="KW-0677">Repeat</keyword>
<name>A0A9P1D5Z1_9DINO</name>
<dbReference type="InterPro" id="IPR032675">
    <property type="entry name" value="LRR_dom_sf"/>
</dbReference>
<proteinExistence type="predicted"/>
<gene>
    <name evidence="2" type="ORF">C1SCF055_LOCUS29712</name>
</gene>
<dbReference type="InterPro" id="IPR052201">
    <property type="entry name" value="LRR-containing_regulator"/>
</dbReference>
<organism evidence="2">
    <name type="scientific">Cladocopium goreaui</name>
    <dbReference type="NCBI Taxonomy" id="2562237"/>
    <lineage>
        <taxon>Eukaryota</taxon>
        <taxon>Sar</taxon>
        <taxon>Alveolata</taxon>
        <taxon>Dinophyceae</taxon>
        <taxon>Suessiales</taxon>
        <taxon>Symbiodiniaceae</taxon>
        <taxon>Cladocopium</taxon>
    </lineage>
</organism>
<evidence type="ECO:0000313" key="5">
    <source>
        <dbReference type="Proteomes" id="UP001152797"/>
    </source>
</evidence>
<dbReference type="PANTHER" id="PTHR24111:SF0">
    <property type="entry name" value="LEUCINE-RICH REPEAT-CONTAINING PROTEIN"/>
    <property type="match status" value="1"/>
</dbReference>
<dbReference type="InterPro" id="IPR001611">
    <property type="entry name" value="Leu-rich_rpt"/>
</dbReference>
<dbReference type="EMBL" id="CAMXCT030003335">
    <property type="protein sequence ID" value="CAL4791196.1"/>
    <property type="molecule type" value="Genomic_DNA"/>
</dbReference>
<dbReference type="Pfam" id="PF13516">
    <property type="entry name" value="LRR_6"/>
    <property type="match status" value="1"/>
</dbReference>
<dbReference type="PANTHER" id="PTHR24111">
    <property type="entry name" value="LEUCINE-RICH REPEAT-CONTAINING PROTEIN 34"/>
    <property type="match status" value="1"/>
</dbReference>
<sequence>MAVDGAAAVAKMLRSNRTLRFLDLGLLKATSALGEVPNRITDEGAMMLAAALEENSTLNGLVLVHNTIHQAGLKAIQTSISKNTSLVKLELEQLGIAYNELTREEIRHTLNKNRRKFQETPEEWQKIQEALDPAHLEEIKSVYRMGNTYSPHGEPEMVD</sequence>